<dbReference type="PANTHER" id="PTHR11177">
    <property type="entry name" value="CHITINASE"/>
    <property type="match status" value="1"/>
</dbReference>
<gene>
    <name evidence="16" type="ORF">PVAND_012827</name>
</gene>
<reference evidence="16" key="1">
    <citation type="submission" date="2021-03" db="EMBL/GenBank/DDBJ databases">
        <title>Chromosome level genome of the anhydrobiotic midge Polypedilum vanderplanki.</title>
        <authorList>
            <person name="Yoshida Y."/>
            <person name="Kikawada T."/>
            <person name="Gusev O."/>
        </authorList>
    </citation>
    <scope>NUCLEOTIDE SEQUENCE</scope>
    <source>
        <strain evidence="16">NIAS01</strain>
        <tissue evidence="16">Whole body or cell culture</tissue>
    </source>
</reference>
<feature type="domain" description="Chitin-binding type-2" evidence="14">
    <location>
        <begin position="306"/>
        <end position="358"/>
    </location>
</feature>
<dbReference type="SMART" id="SM00636">
    <property type="entry name" value="Glyco_18"/>
    <property type="match status" value="1"/>
</dbReference>
<evidence type="ECO:0000259" key="15">
    <source>
        <dbReference type="PROSITE" id="PS51910"/>
    </source>
</evidence>
<dbReference type="FunFam" id="3.10.50.10:FF:000004">
    <property type="entry name" value="Chitinase 5"/>
    <property type="match status" value="1"/>
</dbReference>
<dbReference type="GO" id="GO:0008843">
    <property type="term" value="F:endochitinase activity"/>
    <property type="evidence" value="ECO:0007669"/>
    <property type="project" value="UniProtKB-EC"/>
</dbReference>
<evidence type="ECO:0000256" key="3">
    <source>
        <dbReference type="ARBA" id="ARBA00012729"/>
    </source>
</evidence>
<protein>
    <recommendedName>
        <fullName evidence="3">chitinase</fullName>
        <ecNumber evidence="3">3.2.1.14</ecNumber>
    </recommendedName>
</protein>
<dbReference type="Gene3D" id="2.170.140.10">
    <property type="entry name" value="Chitin binding domain"/>
    <property type="match status" value="1"/>
</dbReference>
<dbReference type="GO" id="GO:0006032">
    <property type="term" value="P:chitin catabolic process"/>
    <property type="evidence" value="ECO:0007669"/>
    <property type="project" value="UniProtKB-KW"/>
</dbReference>
<dbReference type="SMART" id="SM00494">
    <property type="entry name" value="ChtBD2"/>
    <property type="match status" value="1"/>
</dbReference>
<dbReference type="EC" id="3.2.1.14" evidence="3"/>
<dbReference type="PROSITE" id="PS01095">
    <property type="entry name" value="GH18_1"/>
    <property type="match status" value="1"/>
</dbReference>
<keyword evidence="6 12" id="KW-0378">Hydrolase</keyword>
<evidence type="ECO:0000313" key="17">
    <source>
        <dbReference type="Proteomes" id="UP001107558"/>
    </source>
</evidence>
<keyword evidence="7" id="KW-0146">Chitin degradation</keyword>
<sequence length="358" mass="39508">MYHILILHHNLVLNVLNKHNFDGFDFDWEYPAQRDTTYGSADKENFVELLKVLKSKLSSNGKLLTIAVGATASSASVSYDIPNVAANVDFINLMSYDLHGLWDSKTGINSPLYSGPSDVSSYEKQLNVDSIVNYWLNQGCPKSKLIVGIPLYGRTFTLANSNNNGVGAPIYGGGEMGSFVPESGFLGYNEICYNINNKGWRRFWEDTQKVPYAVSGNQWVGYDDAESLSYKLNYIKNRDLGGAMFWSIETDDFANICDKGKFPLIKAAFSALINNSPVPITTDKPNPTENNGVTTTTTTTQKSNSGSICSNGDGIYPDPLDCNKFYICAANVPYHQSCGVGLNFNPNGYCDWPYNFSC</sequence>
<dbReference type="GO" id="GO:0005576">
    <property type="term" value="C:extracellular region"/>
    <property type="evidence" value="ECO:0007669"/>
    <property type="project" value="InterPro"/>
</dbReference>
<keyword evidence="4" id="KW-0147">Chitin-binding</keyword>
<dbReference type="SUPFAM" id="SSF51445">
    <property type="entry name" value="(Trans)glycosidases"/>
    <property type="match status" value="1"/>
</dbReference>
<dbReference type="Proteomes" id="UP001107558">
    <property type="component" value="Chromosome 1"/>
</dbReference>
<dbReference type="Gene3D" id="3.20.20.80">
    <property type="entry name" value="Glycosidases"/>
    <property type="match status" value="1"/>
</dbReference>
<dbReference type="InterPro" id="IPR001579">
    <property type="entry name" value="Glyco_hydro_18_chit_AS"/>
</dbReference>
<dbReference type="Pfam" id="PF00704">
    <property type="entry name" value="Glyco_hydro_18"/>
    <property type="match status" value="1"/>
</dbReference>
<dbReference type="AlphaFoldDB" id="A0A9J6CMN2"/>
<dbReference type="InterPro" id="IPR011583">
    <property type="entry name" value="Chitinase_II/V-like_cat"/>
</dbReference>
<dbReference type="Pfam" id="PF01607">
    <property type="entry name" value="CBM_14"/>
    <property type="match status" value="1"/>
</dbReference>
<dbReference type="InterPro" id="IPR029070">
    <property type="entry name" value="Chitinase_insertion_sf"/>
</dbReference>
<dbReference type="OrthoDB" id="76388at2759"/>
<proteinExistence type="inferred from homology"/>
<evidence type="ECO:0000256" key="9">
    <source>
        <dbReference type="ARBA" id="ARBA00023277"/>
    </source>
</evidence>
<dbReference type="Gene3D" id="3.10.50.10">
    <property type="match status" value="1"/>
</dbReference>
<keyword evidence="11" id="KW-0624">Polysaccharide degradation</keyword>
<comment type="catalytic activity">
    <reaction evidence="1">
        <text>Random endo-hydrolysis of N-acetyl-beta-D-glucosaminide (1-&gt;4)-beta-linkages in chitin and chitodextrins.</text>
        <dbReference type="EC" id="3.2.1.14"/>
    </reaction>
</comment>
<keyword evidence="9" id="KW-0119">Carbohydrate metabolism</keyword>
<feature type="domain" description="GH18" evidence="15">
    <location>
        <begin position="1"/>
        <end position="275"/>
    </location>
</feature>
<dbReference type="PROSITE" id="PS50940">
    <property type="entry name" value="CHIT_BIND_II"/>
    <property type="match status" value="1"/>
</dbReference>
<evidence type="ECO:0000256" key="6">
    <source>
        <dbReference type="ARBA" id="ARBA00022801"/>
    </source>
</evidence>
<dbReference type="PROSITE" id="PS51910">
    <property type="entry name" value="GH18_2"/>
    <property type="match status" value="1"/>
</dbReference>
<comment type="caution">
    <text evidence="16">The sequence shown here is derived from an EMBL/GenBank/DDBJ whole genome shotgun (WGS) entry which is preliminary data.</text>
</comment>
<dbReference type="InterPro" id="IPR050314">
    <property type="entry name" value="Glycosyl_Hydrlase_18"/>
</dbReference>
<dbReference type="SUPFAM" id="SSF54556">
    <property type="entry name" value="Chitinase insertion domain"/>
    <property type="match status" value="1"/>
</dbReference>
<dbReference type="InterPro" id="IPR001223">
    <property type="entry name" value="Glyco_hydro18_cat"/>
</dbReference>
<accession>A0A9J6CMN2</accession>
<keyword evidence="8" id="KW-1015">Disulfide bond</keyword>
<dbReference type="EMBL" id="JADBJN010000001">
    <property type="protein sequence ID" value="KAG5683554.1"/>
    <property type="molecule type" value="Genomic_DNA"/>
</dbReference>
<evidence type="ECO:0000256" key="2">
    <source>
        <dbReference type="ARBA" id="ARBA00009121"/>
    </source>
</evidence>
<dbReference type="InterPro" id="IPR036508">
    <property type="entry name" value="Chitin-bd_dom_sf"/>
</dbReference>
<evidence type="ECO:0000256" key="13">
    <source>
        <dbReference type="SAM" id="MobiDB-lite"/>
    </source>
</evidence>
<dbReference type="SUPFAM" id="SSF57625">
    <property type="entry name" value="Invertebrate chitin-binding proteins"/>
    <property type="match status" value="1"/>
</dbReference>
<evidence type="ECO:0000256" key="10">
    <source>
        <dbReference type="ARBA" id="ARBA00023295"/>
    </source>
</evidence>
<comment type="similarity">
    <text evidence="2">Belongs to the glycosyl hydrolase 18 family. Chitinase class II subfamily.</text>
</comment>
<evidence type="ECO:0000256" key="5">
    <source>
        <dbReference type="ARBA" id="ARBA00022729"/>
    </source>
</evidence>
<evidence type="ECO:0000256" key="4">
    <source>
        <dbReference type="ARBA" id="ARBA00022669"/>
    </source>
</evidence>
<organism evidence="16 17">
    <name type="scientific">Polypedilum vanderplanki</name>
    <name type="common">Sleeping chironomid midge</name>
    <dbReference type="NCBI Taxonomy" id="319348"/>
    <lineage>
        <taxon>Eukaryota</taxon>
        <taxon>Metazoa</taxon>
        <taxon>Ecdysozoa</taxon>
        <taxon>Arthropoda</taxon>
        <taxon>Hexapoda</taxon>
        <taxon>Insecta</taxon>
        <taxon>Pterygota</taxon>
        <taxon>Neoptera</taxon>
        <taxon>Endopterygota</taxon>
        <taxon>Diptera</taxon>
        <taxon>Nematocera</taxon>
        <taxon>Chironomoidea</taxon>
        <taxon>Chironomidae</taxon>
        <taxon>Chironominae</taxon>
        <taxon>Polypedilum</taxon>
        <taxon>Polypedilum</taxon>
    </lineage>
</organism>
<keyword evidence="17" id="KW-1185">Reference proteome</keyword>
<evidence type="ECO:0000259" key="14">
    <source>
        <dbReference type="PROSITE" id="PS50940"/>
    </source>
</evidence>
<dbReference type="InterPro" id="IPR017853">
    <property type="entry name" value="GH"/>
</dbReference>
<evidence type="ECO:0000256" key="8">
    <source>
        <dbReference type="ARBA" id="ARBA00023157"/>
    </source>
</evidence>
<evidence type="ECO:0000256" key="12">
    <source>
        <dbReference type="RuleBase" id="RU000489"/>
    </source>
</evidence>
<evidence type="ECO:0000256" key="1">
    <source>
        <dbReference type="ARBA" id="ARBA00000822"/>
    </source>
</evidence>
<evidence type="ECO:0000313" key="16">
    <source>
        <dbReference type="EMBL" id="KAG5683554.1"/>
    </source>
</evidence>
<dbReference type="GO" id="GO:0008061">
    <property type="term" value="F:chitin binding"/>
    <property type="evidence" value="ECO:0007669"/>
    <property type="project" value="UniProtKB-KW"/>
</dbReference>
<keyword evidence="5" id="KW-0732">Signal</keyword>
<name>A0A9J6CMN2_POLVA</name>
<feature type="region of interest" description="Disordered" evidence="13">
    <location>
        <begin position="280"/>
        <end position="305"/>
    </location>
</feature>
<dbReference type="InterPro" id="IPR002557">
    <property type="entry name" value="Chitin-bd_dom"/>
</dbReference>
<keyword evidence="10 12" id="KW-0326">Glycosidase</keyword>
<evidence type="ECO:0000256" key="11">
    <source>
        <dbReference type="ARBA" id="ARBA00023326"/>
    </source>
</evidence>
<feature type="compositionally biased region" description="Polar residues" evidence="13">
    <location>
        <begin position="280"/>
        <end position="293"/>
    </location>
</feature>
<dbReference type="GO" id="GO:0000272">
    <property type="term" value="P:polysaccharide catabolic process"/>
    <property type="evidence" value="ECO:0007669"/>
    <property type="project" value="UniProtKB-KW"/>
</dbReference>
<evidence type="ECO:0000256" key="7">
    <source>
        <dbReference type="ARBA" id="ARBA00023024"/>
    </source>
</evidence>
<dbReference type="PANTHER" id="PTHR11177:SF360">
    <property type="entry name" value="CHITINASE 4-RELATED"/>
    <property type="match status" value="1"/>
</dbReference>